<accession>A0A8D7EX21</accession>
<feature type="transmembrane region" description="Helical" evidence="11">
    <location>
        <begin position="302"/>
        <end position="325"/>
    </location>
</feature>
<proteinExistence type="inferred from homology"/>
<reference evidence="14" key="1">
    <citation type="submission" date="2021-03" db="EMBL/GenBank/DDBJ databases">
        <authorList>
            <consortium name="Genoscope - CEA"/>
            <person name="William W."/>
        </authorList>
    </citation>
    <scope>NUCLEOTIDE SEQUENCE</scope>
    <source>
        <strain evidence="14">Doubled-haploid Pahang</strain>
    </source>
</reference>
<gene>
    <name evidence="14" type="ORF">GSMUA_98870.1</name>
</gene>
<keyword evidence="8 11" id="KW-1133">Transmembrane helix</keyword>
<dbReference type="EMBL" id="HG996472">
    <property type="protein sequence ID" value="CAG1831841.1"/>
    <property type="molecule type" value="Genomic_DNA"/>
</dbReference>
<evidence type="ECO:0000256" key="10">
    <source>
        <dbReference type="ARBA" id="ARBA00023180"/>
    </source>
</evidence>
<evidence type="ECO:0000256" key="4">
    <source>
        <dbReference type="ARBA" id="ARBA00022692"/>
    </source>
</evidence>
<dbReference type="Gene3D" id="3.50.30.30">
    <property type="match status" value="1"/>
</dbReference>
<evidence type="ECO:0000256" key="12">
    <source>
        <dbReference type="SAM" id="SignalP"/>
    </source>
</evidence>
<keyword evidence="9 11" id="KW-0472">Membrane</keyword>
<feature type="transmembrane region" description="Helical" evidence="11">
    <location>
        <begin position="538"/>
        <end position="555"/>
    </location>
</feature>
<evidence type="ECO:0000256" key="1">
    <source>
        <dbReference type="ARBA" id="ARBA00003012"/>
    </source>
</evidence>
<sequence length="603" mass="66211">MASRGAFPSSPHLVLAVVLLFLAFSPHLFVVAEDEITHEDDDAPRSPNCNNKFQLVKIENWVNGTQGTSIVGLSARFGTSVPRLASDAQKNSALLTNPLNCCANLTSKLTNSVALAKRGDCTFTAKAKVAQLGGAAGLLVINDNEGNKFSILQMLYLFLPLYLYKMVCTENDTSLNLTIPVVMIPKSAGDYLKDTLISGQRVEVLLYSPNRPVVDLSATFLWLMAVGTIVCASLWAEIIAGEQIDDRYNQLTRKDQLNAGAENREESEKEILEINAKGAIIFVIAASVFLLLLFYFMSSWFIWLLIVLFCIGGTEGMHVCSVTLISRFCKDCGQKTVNLPIIGEVLILSVVVLPFCAAFAILWAANQHASYSWIGQDILGICLMITVLQMVRLPNIKVSILPVGSFSRTGLYNVASALLSCAFVYDVFWVFISPLIFHESVMIAVARGDNSGGEAIPMLLRIPRFFDPWGGYDMIGFGDILFPGLLVAFSYRYERSKKKGILNGYFLWLTIGYAFACPGVPTHGMSVRTSVSVRKKKSGFAFAGLFLTYLALYLMDGHGQPALLYLVPCTLGLTIILGWLRGDLNDLWNYGKHQTSSIPAEEC</sequence>
<dbReference type="InterPro" id="IPR003137">
    <property type="entry name" value="PA_domain"/>
</dbReference>
<feature type="transmembrane region" description="Helical" evidence="11">
    <location>
        <begin position="411"/>
        <end position="432"/>
    </location>
</feature>
<evidence type="ECO:0000256" key="8">
    <source>
        <dbReference type="ARBA" id="ARBA00022989"/>
    </source>
</evidence>
<feature type="transmembrane region" description="Helical" evidence="11">
    <location>
        <begin position="474"/>
        <end position="493"/>
    </location>
</feature>
<comment type="function">
    <text evidence="1">Intramembrane-cleaving aspartic protease (I-CLiP) that cleaves type II membrane signal peptides in the hydrophobic plane of the membrane.</text>
</comment>
<feature type="transmembrane region" description="Helical" evidence="11">
    <location>
        <begin position="220"/>
        <end position="240"/>
    </location>
</feature>
<feature type="transmembrane region" description="Helical" evidence="11">
    <location>
        <begin position="274"/>
        <end position="296"/>
    </location>
</feature>
<dbReference type="AlphaFoldDB" id="A0A8D7EX21"/>
<dbReference type="FunFam" id="3.50.30.30:FF:000007">
    <property type="entry name" value="Signal peptide peptidase-like 3"/>
    <property type="match status" value="1"/>
</dbReference>
<feature type="domain" description="PA" evidence="13">
    <location>
        <begin position="101"/>
        <end position="191"/>
    </location>
</feature>
<evidence type="ECO:0000256" key="7">
    <source>
        <dbReference type="ARBA" id="ARBA00022801"/>
    </source>
</evidence>
<comment type="subcellular location">
    <subcellularLocation>
        <location evidence="2">Endosome membrane</location>
        <topology evidence="2">Multi-pass membrane protein</topology>
    </subcellularLocation>
</comment>
<evidence type="ECO:0000256" key="5">
    <source>
        <dbReference type="ARBA" id="ARBA00022729"/>
    </source>
</evidence>
<dbReference type="GO" id="GO:0042500">
    <property type="term" value="F:aspartic endopeptidase activity, intramembrane cleaving"/>
    <property type="evidence" value="ECO:0007669"/>
    <property type="project" value="InterPro"/>
</dbReference>
<feature type="transmembrane region" description="Helical" evidence="11">
    <location>
        <begin position="562"/>
        <end position="580"/>
    </location>
</feature>
<dbReference type="InterPro" id="IPR046450">
    <property type="entry name" value="PA_dom_sf"/>
</dbReference>
<feature type="transmembrane region" description="Helical" evidence="11">
    <location>
        <begin position="345"/>
        <end position="365"/>
    </location>
</feature>
<keyword evidence="6" id="KW-0967">Endosome</keyword>
<dbReference type="SUPFAM" id="SSF52025">
    <property type="entry name" value="PA domain"/>
    <property type="match status" value="1"/>
</dbReference>
<protein>
    <submittedName>
        <fullName evidence="14">(wild Malaysian banana) hypothetical protein</fullName>
    </submittedName>
</protein>
<evidence type="ECO:0000313" key="14">
    <source>
        <dbReference type="EMBL" id="CAG1831841.1"/>
    </source>
</evidence>
<feature type="signal peptide" evidence="12">
    <location>
        <begin position="1"/>
        <end position="32"/>
    </location>
</feature>
<evidence type="ECO:0000256" key="2">
    <source>
        <dbReference type="ARBA" id="ARBA00004337"/>
    </source>
</evidence>
<name>A0A8D7EX21_MUSAM</name>
<feature type="chain" id="PRO_5034197412" evidence="12">
    <location>
        <begin position="33"/>
        <end position="603"/>
    </location>
</feature>
<dbReference type="SMART" id="SM00730">
    <property type="entry name" value="PSN"/>
    <property type="match status" value="1"/>
</dbReference>
<feature type="transmembrane region" description="Helical" evidence="11">
    <location>
        <begin position="371"/>
        <end position="391"/>
    </location>
</feature>
<keyword evidence="7" id="KW-0378">Hydrolase</keyword>
<organism evidence="14">
    <name type="scientific">Musa acuminata subsp. malaccensis</name>
    <name type="common">Wild banana</name>
    <name type="synonym">Musa malaccensis</name>
    <dbReference type="NCBI Taxonomy" id="214687"/>
    <lineage>
        <taxon>Eukaryota</taxon>
        <taxon>Viridiplantae</taxon>
        <taxon>Streptophyta</taxon>
        <taxon>Embryophyta</taxon>
        <taxon>Tracheophyta</taxon>
        <taxon>Spermatophyta</taxon>
        <taxon>Magnoliopsida</taxon>
        <taxon>Liliopsida</taxon>
        <taxon>Zingiberales</taxon>
        <taxon>Musaceae</taxon>
        <taxon>Musa</taxon>
    </lineage>
</organism>
<evidence type="ECO:0000256" key="3">
    <source>
        <dbReference type="ARBA" id="ARBA00006859"/>
    </source>
</evidence>
<dbReference type="Pfam" id="PF02225">
    <property type="entry name" value="PA"/>
    <property type="match status" value="1"/>
</dbReference>
<dbReference type="InterPro" id="IPR006639">
    <property type="entry name" value="Preselin/SPP"/>
</dbReference>
<evidence type="ECO:0000256" key="9">
    <source>
        <dbReference type="ARBA" id="ARBA00023136"/>
    </source>
</evidence>
<keyword evidence="5 12" id="KW-0732">Signal</keyword>
<feature type="transmembrane region" description="Helical" evidence="11">
    <location>
        <begin position="505"/>
        <end position="526"/>
    </location>
</feature>
<dbReference type="Pfam" id="PF04258">
    <property type="entry name" value="Peptidase_A22B"/>
    <property type="match status" value="2"/>
</dbReference>
<comment type="similarity">
    <text evidence="3">Belongs to the peptidase A22B family.</text>
</comment>
<dbReference type="GO" id="GO:0010008">
    <property type="term" value="C:endosome membrane"/>
    <property type="evidence" value="ECO:0007669"/>
    <property type="project" value="UniProtKB-SubCell"/>
</dbReference>
<dbReference type="PANTHER" id="PTHR12174:SF90">
    <property type="entry name" value="SIGNAL PEPTIDE PEPTIDASE-LIKE 3"/>
    <property type="match status" value="1"/>
</dbReference>
<evidence type="ECO:0000256" key="11">
    <source>
        <dbReference type="SAM" id="Phobius"/>
    </source>
</evidence>
<dbReference type="PANTHER" id="PTHR12174">
    <property type="entry name" value="SIGNAL PEPTIDE PEPTIDASE"/>
    <property type="match status" value="1"/>
</dbReference>
<dbReference type="InterPro" id="IPR007369">
    <property type="entry name" value="Peptidase_A22B_SPP"/>
</dbReference>
<keyword evidence="4 11" id="KW-0812">Transmembrane</keyword>
<evidence type="ECO:0000259" key="13">
    <source>
        <dbReference type="Pfam" id="PF02225"/>
    </source>
</evidence>
<keyword evidence="10" id="KW-0325">Glycoprotein</keyword>
<evidence type="ECO:0000256" key="6">
    <source>
        <dbReference type="ARBA" id="ARBA00022753"/>
    </source>
</evidence>